<sequence>MQKQPSAVSHSFSYAVSSQVDLTAMNGSIQQLQLGLAAELTCAGSTACIAGAITFPLHVAEVRLQNRGKGCTGHTRSTLKFSGMLSTVITIARQEEVARLYGGIGLDLQRQFSFATMPIGIYDSVKES</sequence>
<keyword evidence="2" id="KW-1185">Reference proteome</keyword>
<dbReference type="EMBL" id="CM023488">
    <property type="protein sequence ID" value="KAH6923895.1"/>
    <property type="molecule type" value="Genomic_DNA"/>
</dbReference>
<evidence type="ECO:0000313" key="2">
    <source>
        <dbReference type="Proteomes" id="UP000821845"/>
    </source>
</evidence>
<proteinExistence type="predicted"/>
<gene>
    <name evidence="1" type="ORF">HPB50_008535</name>
</gene>
<accession>A0ACB7RNC7</accession>
<evidence type="ECO:0000313" key="1">
    <source>
        <dbReference type="EMBL" id="KAH6923895.1"/>
    </source>
</evidence>
<reference evidence="1" key="1">
    <citation type="submission" date="2020-05" db="EMBL/GenBank/DDBJ databases">
        <title>Large-scale comparative analyses of tick genomes elucidate their genetic diversity and vector capacities.</title>
        <authorList>
            <person name="Jia N."/>
            <person name="Wang J."/>
            <person name="Shi W."/>
            <person name="Du L."/>
            <person name="Sun Y."/>
            <person name="Zhan W."/>
            <person name="Jiang J."/>
            <person name="Wang Q."/>
            <person name="Zhang B."/>
            <person name="Ji P."/>
            <person name="Sakyi L.B."/>
            <person name="Cui X."/>
            <person name="Yuan T."/>
            <person name="Jiang B."/>
            <person name="Yang W."/>
            <person name="Lam T.T.-Y."/>
            <person name="Chang Q."/>
            <person name="Ding S."/>
            <person name="Wang X."/>
            <person name="Zhu J."/>
            <person name="Ruan X."/>
            <person name="Zhao L."/>
            <person name="Wei J."/>
            <person name="Que T."/>
            <person name="Du C."/>
            <person name="Cheng J."/>
            <person name="Dai P."/>
            <person name="Han X."/>
            <person name="Huang E."/>
            <person name="Gao Y."/>
            <person name="Liu J."/>
            <person name="Shao H."/>
            <person name="Ye R."/>
            <person name="Li L."/>
            <person name="Wei W."/>
            <person name="Wang X."/>
            <person name="Wang C."/>
            <person name="Yang T."/>
            <person name="Huo Q."/>
            <person name="Li W."/>
            <person name="Guo W."/>
            <person name="Chen H."/>
            <person name="Zhou L."/>
            <person name="Ni X."/>
            <person name="Tian J."/>
            <person name="Zhou Y."/>
            <person name="Sheng Y."/>
            <person name="Liu T."/>
            <person name="Pan Y."/>
            <person name="Xia L."/>
            <person name="Li J."/>
            <person name="Zhao F."/>
            <person name="Cao W."/>
        </authorList>
    </citation>
    <scope>NUCLEOTIDE SEQUENCE</scope>
    <source>
        <strain evidence="1">Hyas-2018</strain>
    </source>
</reference>
<comment type="caution">
    <text evidence="1">The sequence shown here is derived from an EMBL/GenBank/DDBJ whole genome shotgun (WGS) entry which is preliminary data.</text>
</comment>
<name>A0ACB7RNC7_HYAAI</name>
<organism evidence="1 2">
    <name type="scientific">Hyalomma asiaticum</name>
    <name type="common">Tick</name>
    <dbReference type="NCBI Taxonomy" id="266040"/>
    <lineage>
        <taxon>Eukaryota</taxon>
        <taxon>Metazoa</taxon>
        <taxon>Ecdysozoa</taxon>
        <taxon>Arthropoda</taxon>
        <taxon>Chelicerata</taxon>
        <taxon>Arachnida</taxon>
        <taxon>Acari</taxon>
        <taxon>Parasitiformes</taxon>
        <taxon>Ixodida</taxon>
        <taxon>Ixodoidea</taxon>
        <taxon>Ixodidae</taxon>
        <taxon>Hyalomminae</taxon>
        <taxon>Hyalomma</taxon>
    </lineage>
</organism>
<protein>
    <submittedName>
        <fullName evidence="1">Uncharacterized protein</fullName>
    </submittedName>
</protein>
<dbReference type="Proteomes" id="UP000821845">
    <property type="component" value="Chromosome 8"/>
</dbReference>